<reference evidence="3" key="1">
    <citation type="submission" date="2017-02" db="EMBL/GenBank/DDBJ databases">
        <authorList>
            <person name="Tafer H."/>
            <person name="Lopandic K."/>
        </authorList>
    </citation>
    <scope>NUCLEOTIDE SEQUENCE [LARGE SCALE GENOMIC DNA]</scope>
    <source>
        <strain evidence="3">CBS 366.77</strain>
    </source>
</reference>
<organism evidence="2 3">
    <name type="scientific">Aspergillus sclerotialis</name>
    <dbReference type="NCBI Taxonomy" id="2070753"/>
    <lineage>
        <taxon>Eukaryota</taxon>
        <taxon>Fungi</taxon>
        <taxon>Dikarya</taxon>
        <taxon>Ascomycota</taxon>
        <taxon>Pezizomycotina</taxon>
        <taxon>Eurotiomycetes</taxon>
        <taxon>Eurotiomycetidae</taxon>
        <taxon>Eurotiales</taxon>
        <taxon>Aspergillaceae</taxon>
        <taxon>Aspergillus</taxon>
        <taxon>Aspergillus subgen. Polypaecilum</taxon>
    </lineage>
</organism>
<accession>A0A3A2Z920</accession>
<evidence type="ECO:0000313" key="2">
    <source>
        <dbReference type="EMBL" id="RJE17777.1"/>
    </source>
</evidence>
<dbReference type="OrthoDB" id="4502298at2759"/>
<comment type="caution">
    <text evidence="2">The sequence shown here is derived from an EMBL/GenBank/DDBJ whole genome shotgun (WGS) entry which is preliminary data.</text>
</comment>
<sequence length="101" mass="11303">MPSKRRSEAIQNEGKIILAIQAIQSHQVRSIRAAAKLYDVKVQTLRDRLNGRQARVESSPNGSLLSPTDELVLKDRILDADQRGLHSLLPTCTRNGQYLGR</sequence>
<dbReference type="STRING" id="2070753.A0A3A2Z920"/>
<dbReference type="AlphaFoldDB" id="A0A3A2Z920"/>
<dbReference type="InterPro" id="IPR009057">
    <property type="entry name" value="Homeodomain-like_sf"/>
</dbReference>
<dbReference type="GO" id="GO:0003677">
    <property type="term" value="F:DNA binding"/>
    <property type="evidence" value="ECO:0007669"/>
    <property type="project" value="InterPro"/>
</dbReference>
<evidence type="ECO:0000259" key="1">
    <source>
        <dbReference type="Pfam" id="PF05225"/>
    </source>
</evidence>
<proteinExistence type="predicted"/>
<evidence type="ECO:0000313" key="3">
    <source>
        <dbReference type="Proteomes" id="UP000266188"/>
    </source>
</evidence>
<dbReference type="SUPFAM" id="SSF46689">
    <property type="entry name" value="Homeodomain-like"/>
    <property type="match status" value="1"/>
</dbReference>
<dbReference type="Gene3D" id="1.10.10.60">
    <property type="entry name" value="Homeodomain-like"/>
    <property type="match status" value="1"/>
</dbReference>
<feature type="domain" description="HTH psq-type" evidence="1">
    <location>
        <begin position="13"/>
        <end position="52"/>
    </location>
</feature>
<name>A0A3A2Z920_9EURO</name>
<keyword evidence="3" id="KW-1185">Reference proteome</keyword>
<dbReference type="InterPro" id="IPR007889">
    <property type="entry name" value="HTH_Psq"/>
</dbReference>
<dbReference type="EMBL" id="MVGC01000717">
    <property type="protein sequence ID" value="RJE17777.1"/>
    <property type="molecule type" value="Genomic_DNA"/>
</dbReference>
<gene>
    <name evidence="2" type="ORF">PHISCL_09888</name>
</gene>
<protein>
    <recommendedName>
        <fullName evidence="1">HTH psq-type domain-containing protein</fullName>
    </recommendedName>
</protein>
<dbReference type="Proteomes" id="UP000266188">
    <property type="component" value="Unassembled WGS sequence"/>
</dbReference>
<dbReference type="Pfam" id="PF05225">
    <property type="entry name" value="HTH_psq"/>
    <property type="match status" value="1"/>
</dbReference>